<evidence type="ECO:0000259" key="1">
    <source>
        <dbReference type="PROSITE" id="PS50123"/>
    </source>
</evidence>
<reference evidence="2 3" key="1">
    <citation type="submission" date="2019-05" db="EMBL/GenBank/DDBJ databases">
        <authorList>
            <person name="Narsing Rao M.P."/>
            <person name="Li W.J."/>
        </authorList>
    </citation>
    <scope>NUCLEOTIDE SEQUENCE [LARGE SCALE GENOMIC DNA]</scope>
    <source>
        <strain evidence="2 3">SYSU_K30003</strain>
    </source>
</reference>
<dbReference type="GO" id="GO:0008757">
    <property type="term" value="F:S-adenosylmethionine-dependent methyltransferase activity"/>
    <property type="evidence" value="ECO:0007669"/>
    <property type="project" value="InterPro"/>
</dbReference>
<dbReference type="InterPro" id="IPR022641">
    <property type="entry name" value="CheR_N"/>
</dbReference>
<comment type="caution">
    <text evidence="2">The sequence shown here is derived from an EMBL/GenBank/DDBJ whole genome shotgun (WGS) entry which is preliminary data.</text>
</comment>
<dbReference type="InterPro" id="IPR022642">
    <property type="entry name" value="CheR_C"/>
</dbReference>
<dbReference type="EMBL" id="VCIW01000001">
    <property type="protein sequence ID" value="TLS54207.1"/>
    <property type="molecule type" value="Genomic_DNA"/>
</dbReference>
<dbReference type="CDD" id="cd02440">
    <property type="entry name" value="AdoMet_MTases"/>
    <property type="match status" value="1"/>
</dbReference>
<dbReference type="InterPro" id="IPR000780">
    <property type="entry name" value="CheR_MeTrfase"/>
</dbReference>
<accession>A0A5R9GCK5</accession>
<dbReference type="SUPFAM" id="SSF47757">
    <property type="entry name" value="Chemotaxis receptor methyltransferase CheR, N-terminal domain"/>
    <property type="match status" value="1"/>
</dbReference>
<dbReference type="GO" id="GO:0032259">
    <property type="term" value="P:methylation"/>
    <property type="evidence" value="ECO:0007669"/>
    <property type="project" value="UniProtKB-KW"/>
</dbReference>
<evidence type="ECO:0000313" key="3">
    <source>
        <dbReference type="Proteomes" id="UP000309676"/>
    </source>
</evidence>
<dbReference type="PRINTS" id="PR00996">
    <property type="entry name" value="CHERMTFRASE"/>
</dbReference>
<protein>
    <submittedName>
        <fullName evidence="2">Protein-glutamate O-methyltransferase CheR</fullName>
    </submittedName>
</protein>
<dbReference type="InterPro" id="IPR050903">
    <property type="entry name" value="Bact_Chemotaxis_MeTrfase"/>
</dbReference>
<dbReference type="OrthoDB" id="9816309at2"/>
<dbReference type="RefSeq" id="WP_138192092.1">
    <property type="nucleotide sequence ID" value="NZ_VCIW01000001.1"/>
</dbReference>
<dbReference type="Proteomes" id="UP000309676">
    <property type="component" value="Unassembled WGS sequence"/>
</dbReference>
<organism evidence="2 3">
    <name type="scientific">Paenibacillus antri</name>
    <dbReference type="NCBI Taxonomy" id="2582848"/>
    <lineage>
        <taxon>Bacteria</taxon>
        <taxon>Bacillati</taxon>
        <taxon>Bacillota</taxon>
        <taxon>Bacilli</taxon>
        <taxon>Bacillales</taxon>
        <taxon>Paenibacillaceae</taxon>
        <taxon>Paenibacillus</taxon>
    </lineage>
</organism>
<name>A0A5R9GCK5_9BACL</name>
<keyword evidence="2" id="KW-0489">Methyltransferase</keyword>
<keyword evidence="3" id="KW-1185">Reference proteome</keyword>
<dbReference type="SMART" id="SM00138">
    <property type="entry name" value="MeTrc"/>
    <property type="match status" value="1"/>
</dbReference>
<feature type="domain" description="CheR-type methyltransferase" evidence="1">
    <location>
        <begin position="29"/>
        <end position="281"/>
    </location>
</feature>
<sequence length="281" mass="32247">MIARDGAATPGSAVDAVEKVEVELLLEGIYRVYGYDFRQYALGSIRRRARHRMEAERLGTVSALQSLVLRDADAMDRLLQDFSIPVTEMFRDPDVFRELRRRVLPQLARLPSFRIWHAGCATGEEAYSMAIMLREEGLEGRGTIYATDMNEELLERARLGSYPVGRMKQYTSNYLRAEGRQPFSEYYAVDGDDACFDPSLRKHIVFARHNLATDHSFNEFHLILCRNVLIYFNAQLQARALRLFRESMTPGGTLALGMREAVLQRTDWEELDAAHRLYKAV</sequence>
<dbReference type="PANTHER" id="PTHR24422:SF8">
    <property type="entry name" value="CHEMOTAXIS PROTEIN"/>
    <property type="match status" value="1"/>
</dbReference>
<dbReference type="Pfam" id="PF03705">
    <property type="entry name" value="CheR_N"/>
    <property type="match status" value="1"/>
</dbReference>
<gene>
    <name evidence="2" type="ORF">FE782_02355</name>
</gene>
<keyword evidence="2" id="KW-0808">Transferase</keyword>
<dbReference type="PANTHER" id="PTHR24422">
    <property type="entry name" value="CHEMOTAXIS PROTEIN METHYLTRANSFERASE"/>
    <property type="match status" value="1"/>
</dbReference>
<dbReference type="PROSITE" id="PS50123">
    <property type="entry name" value="CHER"/>
    <property type="match status" value="1"/>
</dbReference>
<dbReference type="SUPFAM" id="SSF53335">
    <property type="entry name" value="S-adenosyl-L-methionine-dependent methyltransferases"/>
    <property type="match status" value="1"/>
</dbReference>
<dbReference type="InterPro" id="IPR029063">
    <property type="entry name" value="SAM-dependent_MTases_sf"/>
</dbReference>
<proteinExistence type="predicted"/>
<dbReference type="Gene3D" id="3.40.50.150">
    <property type="entry name" value="Vaccinia Virus protein VP39"/>
    <property type="match status" value="1"/>
</dbReference>
<dbReference type="AlphaFoldDB" id="A0A5R9GCK5"/>
<dbReference type="Pfam" id="PF01739">
    <property type="entry name" value="CheR"/>
    <property type="match status" value="1"/>
</dbReference>
<evidence type="ECO:0000313" key="2">
    <source>
        <dbReference type="EMBL" id="TLS54207.1"/>
    </source>
</evidence>